<dbReference type="Proteomes" id="UP001642484">
    <property type="component" value="Unassembled WGS sequence"/>
</dbReference>
<evidence type="ECO:0000313" key="3">
    <source>
        <dbReference type="Proteomes" id="UP001642484"/>
    </source>
</evidence>
<evidence type="ECO:0000313" key="2">
    <source>
        <dbReference type="EMBL" id="CAK8991043.1"/>
    </source>
</evidence>
<organism evidence="2 3">
    <name type="scientific">Durusdinium trenchii</name>
    <dbReference type="NCBI Taxonomy" id="1381693"/>
    <lineage>
        <taxon>Eukaryota</taxon>
        <taxon>Sar</taxon>
        <taxon>Alveolata</taxon>
        <taxon>Dinophyceae</taxon>
        <taxon>Suessiales</taxon>
        <taxon>Symbiodiniaceae</taxon>
        <taxon>Durusdinium</taxon>
    </lineage>
</organism>
<dbReference type="SUPFAM" id="SSF56112">
    <property type="entry name" value="Protein kinase-like (PK-like)"/>
    <property type="match status" value="1"/>
</dbReference>
<dbReference type="InterPro" id="IPR011009">
    <property type="entry name" value="Kinase-like_dom_sf"/>
</dbReference>
<dbReference type="Gene3D" id="1.10.510.10">
    <property type="entry name" value="Transferase(Phosphotransferase) domain 1"/>
    <property type="match status" value="1"/>
</dbReference>
<dbReference type="Pfam" id="PF00069">
    <property type="entry name" value="Pkinase"/>
    <property type="match status" value="1"/>
</dbReference>
<comment type="caution">
    <text evidence="2">The sequence shown here is derived from an EMBL/GenBank/DDBJ whole genome shotgun (WGS) entry which is preliminary data.</text>
</comment>
<name>A0ABP0HMM8_9DINO</name>
<dbReference type="PROSITE" id="PS50011">
    <property type="entry name" value="PROTEIN_KINASE_DOM"/>
    <property type="match status" value="1"/>
</dbReference>
<evidence type="ECO:0000259" key="1">
    <source>
        <dbReference type="PROSITE" id="PS50011"/>
    </source>
</evidence>
<feature type="domain" description="Protein kinase" evidence="1">
    <location>
        <begin position="1"/>
        <end position="122"/>
    </location>
</feature>
<sequence>MSCVKSWGGFRAVLRAFCPRMQVEVAVKKVNQWGDCGEASIMKQMAHVKIVSLIEVFDDAKGRYLILELCHNGCLGDIMEICGKQELASVRYAVAGITIALEHVHSRNILHCDVKPLNINVE</sequence>
<dbReference type="InterPro" id="IPR000719">
    <property type="entry name" value="Prot_kinase_dom"/>
</dbReference>
<reference evidence="2 3" key="1">
    <citation type="submission" date="2024-02" db="EMBL/GenBank/DDBJ databases">
        <authorList>
            <person name="Chen Y."/>
            <person name="Shah S."/>
            <person name="Dougan E. K."/>
            <person name="Thang M."/>
            <person name="Chan C."/>
        </authorList>
    </citation>
    <scope>NUCLEOTIDE SEQUENCE [LARGE SCALE GENOMIC DNA]</scope>
</reference>
<proteinExistence type="predicted"/>
<protein>
    <recommendedName>
        <fullName evidence="1">Protein kinase domain-containing protein</fullName>
    </recommendedName>
</protein>
<gene>
    <name evidence="2" type="ORF">CCMP2556_LOCUS2300</name>
</gene>
<keyword evidence="3" id="KW-1185">Reference proteome</keyword>
<accession>A0ABP0HMM8</accession>
<dbReference type="PANTHER" id="PTHR24347">
    <property type="entry name" value="SERINE/THREONINE-PROTEIN KINASE"/>
    <property type="match status" value="1"/>
</dbReference>
<dbReference type="EMBL" id="CAXAMN010000854">
    <property type="protein sequence ID" value="CAK8991043.1"/>
    <property type="molecule type" value="Genomic_DNA"/>
</dbReference>